<organism evidence="4 5">
    <name type="scientific">Cyclotella cryptica</name>
    <dbReference type="NCBI Taxonomy" id="29204"/>
    <lineage>
        <taxon>Eukaryota</taxon>
        <taxon>Sar</taxon>
        <taxon>Stramenopiles</taxon>
        <taxon>Ochrophyta</taxon>
        <taxon>Bacillariophyta</taxon>
        <taxon>Coscinodiscophyceae</taxon>
        <taxon>Thalassiosirophycidae</taxon>
        <taxon>Stephanodiscales</taxon>
        <taxon>Stephanodiscaceae</taxon>
        <taxon>Cyclotella</taxon>
    </lineage>
</organism>
<feature type="transmembrane region" description="Helical" evidence="2">
    <location>
        <begin position="365"/>
        <end position="383"/>
    </location>
</feature>
<keyword evidence="2" id="KW-0472">Membrane</keyword>
<dbReference type="InterPro" id="IPR036259">
    <property type="entry name" value="MFS_trans_sf"/>
</dbReference>
<keyword evidence="2" id="KW-0812">Transmembrane</keyword>
<feature type="transmembrane region" description="Helical" evidence="2">
    <location>
        <begin position="638"/>
        <end position="661"/>
    </location>
</feature>
<sequence>MMAIGLPLLCSLFGLGSINAGQRSAEAYVTTLPSRARHSETIVPKSNRRTSLFWSDGKNAAPAIICEVENVPILEPIPKGFKRLFMVRHGEVINPGVNRPVYYGSMDVPLSPLGELEAIEAGAYLSKFKLQHVASSPLSRAHFGARQVMSRQTRSDEESNDSKDIIVYNGFTELNRGAWCGKTKDEIGVDNLARFDACDESVTPDGGESYPTLKARVLKARDELLQITDAGRASAIVSHLQVTRAMLSEALGMDIKEMAGLQIKTASISCVDYCLSSGKEYRAPQNTVACPIRNLMHSGVESGEASPLIVAIRKNGKKTMATDSQLHSSFLRISFLFAVNHGALLSCLGLASARLGSAVASTSSSILYVFNTGFALLGAPYIVKRSGPHNGLIVGMCMCATYVASFWGIVAFCYEGHGELGAAESESVQESNVCSETLSIMGSIIGGVGSAILWTSQGSFFTSLCLQYSQAIEDRNIPTEKVTSRLGGEWAFIFLFIEVWMRILSTVLAYGIHTSNDSDHVGVNEGLDWRGIFGVYTILAFGAAGMMRCITYYDEDGSGNNMISEEDSIDENVHDNVEDLIPEHDHAIDSHSRTFENEYGPVNNPLNVAVVNSSSRKSPFRQAIAAVDLLIHDNKMKYLTFINVTFGLCTAFVTLVVNGQVIRDALHDYNSRYVGMFTALSSSVAAILSWLFGALDWLSHSLVIESQDSSCRRIFVKSIKFFEPNKERILTAGAMAYMLIAFLFLIFPSFSTWNINSLLLIYILLGIGRSTYEGTLRAVFADFFPDEREGAFANIILSTGVASVIGFWIAAVSPFAIEILTIVSSILAIGGFWKANSLYIGEQQALETTRPLERSIS</sequence>
<keyword evidence="2" id="KW-1133">Transmembrane helix</keyword>
<keyword evidence="3" id="KW-0732">Signal</keyword>
<feature type="transmembrane region" description="Helical" evidence="2">
    <location>
        <begin position="753"/>
        <end position="770"/>
    </location>
</feature>
<feature type="transmembrane region" description="Helical" evidence="2">
    <location>
        <begin position="815"/>
        <end position="833"/>
    </location>
</feature>
<feature type="transmembrane region" description="Helical" evidence="2">
    <location>
        <begin position="673"/>
        <end position="692"/>
    </location>
</feature>
<dbReference type="EMBL" id="JABMIG020000121">
    <property type="protein sequence ID" value="KAL3790880.1"/>
    <property type="molecule type" value="Genomic_DNA"/>
</dbReference>
<dbReference type="SUPFAM" id="SSF103473">
    <property type="entry name" value="MFS general substrate transporter"/>
    <property type="match status" value="1"/>
</dbReference>
<feature type="chain" id="PRO_5044826680" evidence="3">
    <location>
        <begin position="21"/>
        <end position="857"/>
    </location>
</feature>
<feature type="signal peptide" evidence="3">
    <location>
        <begin position="1"/>
        <end position="20"/>
    </location>
</feature>
<gene>
    <name evidence="4" type="ORF">HJC23_004510</name>
</gene>
<protein>
    <submittedName>
        <fullName evidence="4">Uncharacterized protein</fullName>
    </submittedName>
</protein>
<feature type="transmembrane region" description="Helical" evidence="2">
    <location>
        <begin position="532"/>
        <end position="553"/>
    </location>
</feature>
<dbReference type="SUPFAM" id="SSF53254">
    <property type="entry name" value="Phosphoglycerate mutase-like"/>
    <property type="match status" value="1"/>
</dbReference>
<feature type="transmembrane region" description="Helical" evidence="2">
    <location>
        <begin position="791"/>
        <end position="809"/>
    </location>
</feature>
<evidence type="ECO:0000313" key="5">
    <source>
        <dbReference type="Proteomes" id="UP001516023"/>
    </source>
</evidence>
<dbReference type="CDD" id="cd07067">
    <property type="entry name" value="HP_PGM_like"/>
    <property type="match status" value="1"/>
</dbReference>
<name>A0ABD3PS97_9STRA</name>
<dbReference type="PANTHER" id="PTHR19444:SF13">
    <property type="entry name" value="PROTEIN UNC-93 HOMOLOG A"/>
    <property type="match status" value="1"/>
</dbReference>
<dbReference type="SMART" id="SM00855">
    <property type="entry name" value="PGAM"/>
    <property type="match status" value="1"/>
</dbReference>
<dbReference type="AlphaFoldDB" id="A0ABD3PS97"/>
<evidence type="ECO:0000256" key="3">
    <source>
        <dbReference type="SAM" id="SignalP"/>
    </source>
</evidence>
<feature type="transmembrane region" description="Helical" evidence="2">
    <location>
        <begin position="389"/>
        <end position="414"/>
    </location>
</feature>
<dbReference type="Pfam" id="PF00300">
    <property type="entry name" value="His_Phos_1"/>
    <property type="match status" value="1"/>
</dbReference>
<evidence type="ECO:0000256" key="2">
    <source>
        <dbReference type="SAM" id="Phobius"/>
    </source>
</evidence>
<comment type="caution">
    <text evidence="4">The sequence shown here is derived from an EMBL/GenBank/DDBJ whole genome shotgun (WGS) entry which is preliminary data.</text>
</comment>
<dbReference type="InterPro" id="IPR051951">
    <property type="entry name" value="UNC-93_regulatory"/>
</dbReference>
<dbReference type="Proteomes" id="UP001516023">
    <property type="component" value="Unassembled WGS sequence"/>
</dbReference>
<reference evidence="4 5" key="1">
    <citation type="journal article" date="2020" name="G3 (Bethesda)">
        <title>Improved Reference Genome for Cyclotella cryptica CCMP332, a Model for Cell Wall Morphogenesis, Salinity Adaptation, and Lipid Production in Diatoms (Bacillariophyta).</title>
        <authorList>
            <person name="Roberts W.R."/>
            <person name="Downey K.M."/>
            <person name="Ruck E.C."/>
            <person name="Traller J.C."/>
            <person name="Alverson A.J."/>
        </authorList>
    </citation>
    <scope>NUCLEOTIDE SEQUENCE [LARGE SCALE GENOMIC DNA]</scope>
    <source>
        <strain evidence="4 5">CCMP332</strain>
    </source>
</reference>
<dbReference type="PANTHER" id="PTHR19444">
    <property type="entry name" value="UNC-93 RELATED"/>
    <property type="match status" value="1"/>
</dbReference>
<feature type="transmembrane region" description="Helical" evidence="2">
    <location>
        <begin position="490"/>
        <end position="512"/>
    </location>
</feature>
<evidence type="ECO:0000256" key="1">
    <source>
        <dbReference type="ARBA" id="ARBA00009172"/>
    </source>
</evidence>
<dbReference type="Gene3D" id="3.40.50.1240">
    <property type="entry name" value="Phosphoglycerate mutase-like"/>
    <property type="match status" value="1"/>
</dbReference>
<comment type="similarity">
    <text evidence="1">Belongs to the unc-93 family.</text>
</comment>
<accession>A0ABD3PS97</accession>
<keyword evidence="5" id="KW-1185">Reference proteome</keyword>
<feature type="transmembrane region" description="Helical" evidence="2">
    <location>
        <begin position="729"/>
        <end position="747"/>
    </location>
</feature>
<evidence type="ECO:0000313" key="4">
    <source>
        <dbReference type="EMBL" id="KAL3790880.1"/>
    </source>
</evidence>
<dbReference type="InterPro" id="IPR013078">
    <property type="entry name" value="His_Pase_superF_clade-1"/>
</dbReference>
<proteinExistence type="inferred from homology"/>
<feature type="transmembrane region" description="Helical" evidence="2">
    <location>
        <begin position="330"/>
        <end position="353"/>
    </location>
</feature>
<dbReference type="InterPro" id="IPR029033">
    <property type="entry name" value="His_PPase_superfam"/>
</dbReference>